<keyword evidence="3" id="KW-0968">Cytoplasmic vesicle</keyword>
<gene>
    <name evidence="6" type="ORF">PHYPO_G00063290</name>
</gene>
<dbReference type="FunFam" id="3.30.450.200:FF:000003">
    <property type="entry name" value="DENN domain containing 1A"/>
    <property type="match status" value="1"/>
</dbReference>
<dbReference type="InterPro" id="IPR040032">
    <property type="entry name" value="DENND1A/B/C"/>
</dbReference>
<feature type="compositionally biased region" description="Low complexity" evidence="4">
    <location>
        <begin position="800"/>
        <end position="811"/>
    </location>
</feature>
<dbReference type="Gene3D" id="6.10.140.1000">
    <property type="match status" value="1"/>
</dbReference>
<dbReference type="PROSITE" id="PS50211">
    <property type="entry name" value="DENN"/>
    <property type="match status" value="1"/>
</dbReference>
<evidence type="ECO:0000256" key="2">
    <source>
        <dbReference type="ARBA" id="ARBA00022658"/>
    </source>
</evidence>
<evidence type="ECO:0000256" key="3">
    <source>
        <dbReference type="ARBA" id="ARBA00023329"/>
    </source>
</evidence>
<dbReference type="InterPro" id="IPR005113">
    <property type="entry name" value="uDENN_dom"/>
</dbReference>
<dbReference type="InterPro" id="IPR001194">
    <property type="entry name" value="cDENN_dom"/>
</dbReference>
<dbReference type="GO" id="GO:0006897">
    <property type="term" value="P:endocytosis"/>
    <property type="evidence" value="ECO:0007669"/>
    <property type="project" value="TreeGrafter"/>
</dbReference>
<comment type="subcellular location">
    <subcellularLocation>
        <location evidence="1">Cytoplasmic vesicle</location>
        <location evidence="1">Clathrin-coated vesicle</location>
    </subcellularLocation>
</comment>
<dbReference type="Pfam" id="PF02141">
    <property type="entry name" value="DENN"/>
    <property type="match status" value="1"/>
</dbReference>
<dbReference type="PANTHER" id="PTHR13196">
    <property type="entry name" value="DENN DOMAIN-CONTAINING"/>
    <property type="match status" value="1"/>
</dbReference>
<feature type="region of interest" description="Disordered" evidence="4">
    <location>
        <begin position="455"/>
        <end position="492"/>
    </location>
</feature>
<dbReference type="Pfam" id="PF03456">
    <property type="entry name" value="uDENN"/>
    <property type="match status" value="1"/>
</dbReference>
<evidence type="ECO:0000256" key="4">
    <source>
        <dbReference type="SAM" id="MobiDB-lite"/>
    </source>
</evidence>
<proteinExistence type="predicted"/>
<keyword evidence="2" id="KW-0344">Guanine-nucleotide releasing factor</keyword>
<comment type="caution">
    <text evidence="6">The sequence shown here is derived from an EMBL/GenBank/DDBJ whole genome shotgun (WGS) entry which is preliminary data.</text>
</comment>
<dbReference type="GO" id="GO:0032456">
    <property type="term" value="P:endocytic recycling"/>
    <property type="evidence" value="ECO:0007669"/>
    <property type="project" value="TreeGrafter"/>
</dbReference>
<evidence type="ECO:0000256" key="1">
    <source>
        <dbReference type="ARBA" id="ARBA00004132"/>
    </source>
</evidence>
<feature type="compositionally biased region" description="Basic and acidic residues" evidence="4">
    <location>
        <begin position="455"/>
        <end position="475"/>
    </location>
</feature>
<dbReference type="FunFam" id="3.40.50.11500:FF:000001">
    <property type="entry name" value="Putative DENN domain-containing protein 1A"/>
    <property type="match status" value="1"/>
</dbReference>
<keyword evidence="7" id="KW-1185">Reference proteome</keyword>
<dbReference type="GO" id="GO:0030136">
    <property type="term" value="C:clathrin-coated vesicle"/>
    <property type="evidence" value="ECO:0007669"/>
    <property type="project" value="UniProtKB-SubCell"/>
</dbReference>
<dbReference type="SMART" id="SM00800">
    <property type="entry name" value="uDENN"/>
    <property type="match status" value="1"/>
</dbReference>
<dbReference type="InterPro" id="IPR037516">
    <property type="entry name" value="Tripartite_DENN"/>
</dbReference>
<feature type="compositionally biased region" description="Polar residues" evidence="4">
    <location>
        <begin position="784"/>
        <end position="796"/>
    </location>
</feature>
<evidence type="ECO:0000313" key="7">
    <source>
        <dbReference type="Proteomes" id="UP000327468"/>
    </source>
</evidence>
<feature type="region of interest" description="Disordered" evidence="4">
    <location>
        <begin position="784"/>
        <end position="835"/>
    </location>
</feature>
<organism evidence="6 7">
    <name type="scientific">Pangasianodon hypophthalmus</name>
    <name type="common">Striped catfish</name>
    <name type="synonym">Helicophagus hypophthalmus</name>
    <dbReference type="NCBI Taxonomy" id="310915"/>
    <lineage>
        <taxon>Eukaryota</taxon>
        <taxon>Metazoa</taxon>
        <taxon>Chordata</taxon>
        <taxon>Craniata</taxon>
        <taxon>Vertebrata</taxon>
        <taxon>Euteleostomi</taxon>
        <taxon>Actinopterygii</taxon>
        <taxon>Neopterygii</taxon>
        <taxon>Teleostei</taxon>
        <taxon>Ostariophysi</taxon>
        <taxon>Siluriformes</taxon>
        <taxon>Pangasiidae</taxon>
        <taxon>Pangasianodon</taxon>
    </lineage>
</organism>
<dbReference type="Gene3D" id="3.40.50.11500">
    <property type="match status" value="1"/>
</dbReference>
<dbReference type="GO" id="GO:0005085">
    <property type="term" value="F:guanyl-nucleotide exchange factor activity"/>
    <property type="evidence" value="ECO:0007669"/>
    <property type="project" value="UniProtKB-KW"/>
</dbReference>
<dbReference type="Gene3D" id="3.30.450.200">
    <property type="match status" value="1"/>
</dbReference>
<dbReference type="Proteomes" id="UP000327468">
    <property type="component" value="Chromosome 15"/>
</dbReference>
<dbReference type="InterPro" id="IPR005112">
    <property type="entry name" value="dDENN_dom"/>
</dbReference>
<evidence type="ECO:0000259" key="5">
    <source>
        <dbReference type="PROSITE" id="PS50211"/>
    </source>
</evidence>
<dbReference type="Pfam" id="PF03455">
    <property type="entry name" value="dDENN"/>
    <property type="match status" value="1"/>
</dbReference>
<dbReference type="OrthoDB" id="206724at2759"/>
<feature type="domain" description="UDENN" evidence="5">
    <location>
        <begin position="27"/>
        <end position="386"/>
    </location>
</feature>
<dbReference type="EMBL" id="VFJC01000016">
    <property type="protein sequence ID" value="KAB5549091.1"/>
    <property type="molecule type" value="Genomic_DNA"/>
</dbReference>
<accession>A0A5N5M3Q9</accession>
<dbReference type="GO" id="GO:0005829">
    <property type="term" value="C:cytosol"/>
    <property type="evidence" value="ECO:0007669"/>
    <property type="project" value="TreeGrafter"/>
</dbReference>
<sequence>MLHRYTEAEKEMRMGSRIKDKPKKIFDAYMEVKYSETKGPEMCWLFPEDYTDQETLQTVPKFCFPFSMDSLAVRQDGQNFTFVLTDVESKQRFGFCQLSDGAHSGCCFLSYLPWFEVFYKLLNMLVNYTNKGQESLKKELLESLHALPIPDPGMSIYLNMQACFTVPDLRELPSIPENRNLTEYFVAVDVNNMLHLYASMLYERRVLISSSNLSTLTACVHGAAATLYPMYWQHVYIPVLPQHLLDYCCAPMPYLIGVHSSLMEKVRVMALDDVVILNVDTNTLETPFDDLQNLPNDVVSALKNRLKKGSTTMGDGAARAFLKSQAALFGSYRSALRIEPDEPITFNEDAFMTHRSNTMRQFLQNATQLQLFKQFIDGRLELLNSGEGFNDVFEEEINMGEYAGSDKVYHQWLLTFKKGGGAIFNTVKTKANPAMKTVYKFAKDHAKMGIKEVRSRLKQKEMTENSHSSSRDDSTSTHSVSTQRKDAHTWEQRRPITVHFGQSFHPWPLAAKRPRSNLEIEGSHEHFMRPTRHYTVFLCEDSSGDELSQDDDFISAFPDHFLLSTPFEWSQSYQSLKDTDLVEKKGEVRTVCFQGNTTMHGPIHTKLSELSLLDDSFSNQQKKPTYALHTINSAHTVLDTGQSLEELNSVCNPIEQHGNFSYQHMELSGDENTQTFLGLKHSSYNKFWSQKLPDTVAFSSQDSSSFNTPLSVLPLEPCTPSKDRASPGLEMNEERSITIPRPQVQKKLPEPGAVLSPTVTLLQGLRQDEKEVAESVKRQVIHQALNTSPLTQSQPPSTDPGPDLLRLLDPLSEGEEPSEPSLPPQPALTPFQGQHSLNPFTQVPHYFLQKYYNSVPPDNPFSTTCLSPQTTAYFHTPPVLMFSQASPMGGTTMNGAWPVDRASPASSNSTSLFSLIDSPAPSCLSQALPPTHLADKPNDPFSDLLTMATSSTVITTQTKRKMEDLHRKWETFD</sequence>
<dbReference type="PANTHER" id="PTHR13196:SF22">
    <property type="entry name" value="DENN DOMAIN-CONTAINING PROTEIN 1A"/>
    <property type="match status" value="1"/>
</dbReference>
<protein>
    <recommendedName>
        <fullName evidence="5">UDENN domain-containing protein</fullName>
    </recommendedName>
</protein>
<feature type="compositionally biased region" description="Basic and acidic residues" evidence="4">
    <location>
        <begin position="483"/>
        <end position="492"/>
    </location>
</feature>
<dbReference type="AlphaFoldDB" id="A0A5N5M3Q9"/>
<reference evidence="6 7" key="1">
    <citation type="submission" date="2019-06" db="EMBL/GenBank/DDBJ databases">
        <title>A chromosome-scale genome assembly of the striped catfish, Pangasianodon hypophthalmus.</title>
        <authorList>
            <person name="Wen M."/>
            <person name="Zahm M."/>
            <person name="Roques C."/>
            <person name="Cabau C."/>
            <person name="Klopp C."/>
            <person name="Donnadieu C."/>
            <person name="Jouanno E."/>
            <person name="Avarre J.-C."/>
            <person name="Campet M."/>
            <person name="Ha T.T.T."/>
            <person name="Dugue R."/>
            <person name="Lampietro C."/>
            <person name="Louis A."/>
            <person name="Herpin A."/>
            <person name="Echchiki A."/>
            <person name="Berthelot C."/>
            <person name="Parey E."/>
            <person name="Roest-Crollius H."/>
            <person name="Braasch I."/>
            <person name="Postlethwait J."/>
            <person name="Bobe J."/>
            <person name="Montfort J."/>
            <person name="Bouchez O."/>
            <person name="Begum T."/>
            <person name="Schartl M."/>
            <person name="Guiguen Y."/>
        </authorList>
    </citation>
    <scope>NUCLEOTIDE SEQUENCE [LARGE SCALE GENOMIC DNA]</scope>
    <source>
        <strain evidence="6 7">Indonesia</strain>
        <tissue evidence="6">Blood</tissue>
    </source>
</reference>
<dbReference type="SMART" id="SM00801">
    <property type="entry name" value="dDENN"/>
    <property type="match status" value="1"/>
</dbReference>
<dbReference type="SMART" id="SM00799">
    <property type="entry name" value="DENN"/>
    <property type="match status" value="1"/>
</dbReference>
<evidence type="ECO:0000313" key="6">
    <source>
        <dbReference type="EMBL" id="KAB5549091.1"/>
    </source>
</evidence>
<name>A0A5N5M3Q9_PANHP</name>
<dbReference type="GO" id="GO:1901981">
    <property type="term" value="F:phosphatidylinositol phosphate binding"/>
    <property type="evidence" value="ECO:0007669"/>
    <property type="project" value="TreeGrafter"/>
</dbReference>
<dbReference type="InterPro" id="IPR043153">
    <property type="entry name" value="DENN_C"/>
</dbReference>
<feature type="region of interest" description="Disordered" evidence="4">
    <location>
        <begin position="711"/>
        <end position="752"/>
    </location>
</feature>